<evidence type="ECO:0000313" key="2">
    <source>
        <dbReference type="EMBL" id="MDT0263756.1"/>
    </source>
</evidence>
<name>A0ABU2JFK1_9ACTN</name>
<dbReference type="Pfam" id="PF00753">
    <property type="entry name" value="Lactamase_B"/>
    <property type="match status" value="1"/>
</dbReference>
<dbReference type="InterPro" id="IPR036866">
    <property type="entry name" value="RibonucZ/Hydroxyglut_hydro"/>
</dbReference>
<keyword evidence="3" id="KW-1185">Reference proteome</keyword>
<dbReference type="PANTHER" id="PTHR42951">
    <property type="entry name" value="METALLO-BETA-LACTAMASE DOMAIN-CONTAINING"/>
    <property type="match status" value="1"/>
</dbReference>
<protein>
    <submittedName>
        <fullName evidence="2">MBL fold metallo-hydrolase</fullName>
    </submittedName>
</protein>
<dbReference type="PANTHER" id="PTHR42951:SF14">
    <property type="entry name" value="METALLO-BETA-LACTAMASE SUPERFAMILY PROTEIN"/>
    <property type="match status" value="1"/>
</dbReference>
<proteinExistence type="predicted"/>
<sequence length="255" mass="27449">MKANQVRQVADDVFYVRGTNVNWYLLRDGAELTLVDAGYPGDAASVEASVRLIGHRPEDVRAILVTHAHVDHLGAVGRFHSRYGTPVYCDPIEVGHARRDYLEQVPVRTVVASAWRPGVLPWAVRAARSGGTSDVRVPQAQPFPTNSALDLPGHPVPVPTHGHTSGHTAFQLPSVGAVLTGDALVTGHPTSRRSGPQRLPAMFDHDRQRSWTALDQLAELAGDLVLPGHGQPWPGSISDAVGVARTAEEPRQHTG</sequence>
<dbReference type="SUPFAM" id="SSF56281">
    <property type="entry name" value="Metallo-hydrolase/oxidoreductase"/>
    <property type="match status" value="1"/>
</dbReference>
<comment type="caution">
    <text evidence="2">The sequence shown here is derived from an EMBL/GenBank/DDBJ whole genome shotgun (WGS) entry which is preliminary data.</text>
</comment>
<dbReference type="EMBL" id="JAVREH010000050">
    <property type="protein sequence ID" value="MDT0263756.1"/>
    <property type="molecule type" value="Genomic_DNA"/>
</dbReference>
<evidence type="ECO:0000259" key="1">
    <source>
        <dbReference type="SMART" id="SM00849"/>
    </source>
</evidence>
<reference evidence="3" key="1">
    <citation type="submission" date="2023-07" db="EMBL/GenBank/DDBJ databases">
        <title>30 novel species of actinomycetes from the DSMZ collection.</title>
        <authorList>
            <person name="Nouioui I."/>
        </authorList>
    </citation>
    <scope>NUCLEOTIDE SEQUENCE [LARGE SCALE GENOMIC DNA]</scope>
    <source>
        <strain evidence="3">DSM 44399</strain>
    </source>
</reference>
<dbReference type="Proteomes" id="UP001183176">
    <property type="component" value="Unassembled WGS sequence"/>
</dbReference>
<evidence type="ECO:0000313" key="3">
    <source>
        <dbReference type="Proteomes" id="UP001183176"/>
    </source>
</evidence>
<dbReference type="SMART" id="SM00849">
    <property type="entry name" value="Lactamase_B"/>
    <property type="match status" value="1"/>
</dbReference>
<gene>
    <name evidence="2" type="ORF">RM423_20485</name>
</gene>
<dbReference type="Gene3D" id="3.60.15.10">
    <property type="entry name" value="Ribonuclease Z/Hydroxyacylglutathione hydrolase-like"/>
    <property type="match status" value="1"/>
</dbReference>
<dbReference type="CDD" id="cd07721">
    <property type="entry name" value="yflN-like_MBL-fold"/>
    <property type="match status" value="1"/>
</dbReference>
<feature type="domain" description="Metallo-beta-lactamase" evidence="1">
    <location>
        <begin position="20"/>
        <end position="229"/>
    </location>
</feature>
<dbReference type="RefSeq" id="WP_311424900.1">
    <property type="nucleotide sequence ID" value="NZ_JAVREH010000050.1"/>
</dbReference>
<accession>A0ABU2JFK1</accession>
<dbReference type="InterPro" id="IPR001279">
    <property type="entry name" value="Metallo-B-lactamas"/>
</dbReference>
<dbReference type="InterPro" id="IPR050855">
    <property type="entry name" value="NDM-1-like"/>
</dbReference>
<organism evidence="2 3">
    <name type="scientific">Jatrophihabitans lederbergiae</name>
    <dbReference type="NCBI Taxonomy" id="3075547"/>
    <lineage>
        <taxon>Bacteria</taxon>
        <taxon>Bacillati</taxon>
        <taxon>Actinomycetota</taxon>
        <taxon>Actinomycetes</taxon>
        <taxon>Jatrophihabitantales</taxon>
        <taxon>Jatrophihabitantaceae</taxon>
        <taxon>Jatrophihabitans</taxon>
    </lineage>
</organism>